<keyword evidence="1" id="KW-0472">Membrane</keyword>
<keyword evidence="1" id="KW-0812">Transmembrane</keyword>
<feature type="transmembrane region" description="Helical" evidence="1">
    <location>
        <begin position="64"/>
        <end position="84"/>
    </location>
</feature>
<accession>F0WAS6</accession>
<dbReference type="HOGENOM" id="CLU_080598_1_0_1"/>
<protein>
    <submittedName>
        <fullName evidence="2">AlNc14C47G3790 protein</fullName>
    </submittedName>
</protein>
<gene>
    <name evidence="2" type="primary">AlNc14C47G3790</name>
    <name evidence="2" type="ORF">ALNC14_043910</name>
</gene>
<proteinExistence type="predicted"/>
<organism evidence="2">
    <name type="scientific">Albugo laibachii Nc14</name>
    <dbReference type="NCBI Taxonomy" id="890382"/>
    <lineage>
        <taxon>Eukaryota</taxon>
        <taxon>Sar</taxon>
        <taxon>Stramenopiles</taxon>
        <taxon>Oomycota</taxon>
        <taxon>Peronosporomycetes</taxon>
        <taxon>Albuginales</taxon>
        <taxon>Albuginaceae</taxon>
        <taxon>Albugo</taxon>
    </lineage>
</organism>
<evidence type="ECO:0000256" key="1">
    <source>
        <dbReference type="SAM" id="Phobius"/>
    </source>
</evidence>
<feature type="transmembrane region" description="Helical" evidence="1">
    <location>
        <begin position="29"/>
        <end position="52"/>
    </location>
</feature>
<dbReference type="AlphaFoldDB" id="F0WAS6"/>
<reference evidence="2" key="2">
    <citation type="submission" date="2011-02" db="EMBL/GenBank/DDBJ databases">
        <authorList>
            <person name="MacLean D."/>
        </authorList>
    </citation>
    <scope>NUCLEOTIDE SEQUENCE</scope>
</reference>
<name>F0WAS6_9STRA</name>
<dbReference type="EMBL" id="FR824092">
    <property type="protein sequence ID" value="CCA18248.1"/>
    <property type="molecule type" value="Genomic_DNA"/>
</dbReference>
<keyword evidence="1" id="KW-1133">Transmembrane helix</keyword>
<reference evidence="2" key="1">
    <citation type="journal article" date="2011" name="PLoS Biol.">
        <title>Gene gain and loss during evolution of obligate parasitism in the white rust pathogen of Arabidopsis thaliana.</title>
        <authorList>
            <person name="Kemen E."/>
            <person name="Gardiner A."/>
            <person name="Schultz-Larsen T."/>
            <person name="Kemen A.C."/>
            <person name="Balmuth A.L."/>
            <person name="Robert-Seilaniantz A."/>
            <person name="Bailey K."/>
            <person name="Holub E."/>
            <person name="Studholme D.J."/>
            <person name="Maclean D."/>
            <person name="Jones J.D."/>
        </authorList>
    </citation>
    <scope>NUCLEOTIDE SEQUENCE</scope>
</reference>
<sequence length="200" mass="21669">MGSYMSIANSTDQTYACKVGIHESLLSSVFGIFAGFSMGLAILGVIGVIGLLAVKLVMPVPANAIGAATIVTALPAIGSAGWLYSAHFVNALGSIRLKPIQLVMQQFDYFNETTFMFVSTELEKNKFISIGPMQSHQYGKMSVELLRQATCIRPVLLSNTVINMEGLVIKSIWSSLIPGNIRNYDIMSMLLNKKGNTQNI</sequence>
<evidence type="ECO:0000313" key="2">
    <source>
        <dbReference type="EMBL" id="CCA18248.1"/>
    </source>
</evidence>